<keyword evidence="4" id="KW-1185">Reference proteome</keyword>
<dbReference type="InterPro" id="IPR026881">
    <property type="entry name" value="WYL_dom"/>
</dbReference>
<proteinExistence type="predicted"/>
<dbReference type="InterPro" id="IPR036388">
    <property type="entry name" value="WH-like_DNA-bd_sf"/>
</dbReference>
<accession>U4KCE8</accession>
<dbReference type="AlphaFoldDB" id="U4KCE8"/>
<dbReference type="STRING" id="28173.VIBNI_B0835"/>
<dbReference type="OrthoDB" id="9807255at2"/>
<dbReference type="EMBL" id="FO203527">
    <property type="protein sequence ID" value="CCO60621.1"/>
    <property type="molecule type" value="Genomic_DNA"/>
</dbReference>
<protein>
    <submittedName>
        <fullName evidence="3">Putative transcriptional regulator</fullName>
    </submittedName>
</protein>
<dbReference type="Pfam" id="PF13280">
    <property type="entry name" value="WYL"/>
    <property type="match status" value="1"/>
</dbReference>
<organism evidence="3 4">
    <name type="scientific">Vibrio nigripulchritudo</name>
    <dbReference type="NCBI Taxonomy" id="28173"/>
    <lineage>
        <taxon>Bacteria</taxon>
        <taxon>Pseudomonadati</taxon>
        <taxon>Pseudomonadota</taxon>
        <taxon>Gammaproteobacteria</taxon>
        <taxon>Vibrionales</taxon>
        <taxon>Vibrionaceae</taxon>
        <taxon>Vibrio</taxon>
    </lineage>
</organism>
<dbReference type="PANTHER" id="PTHR34580">
    <property type="match status" value="1"/>
</dbReference>
<dbReference type="RefSeq" id="WP_022561210.1">
    <property type="nucleotide sequence ID" value="NC_022543.1"/>
</dbReference>
<dbReference type="KEGG" id="vni:VIBNI_B0835"/>
<dbReference type="PANTHER" id="PTHR34580:SF3">
    <property type="entry name" value="PROTEIN PAFB"/>
    <property type="match status" value="1"/>
</dbReference>
<dbReference type="Proteomes" id="UP000016895">
    <property type="component" value="Chromosome 2"/>
</dbReference>
<evidence type="ECO:0000313" key="4">
    <source>
        <dbReference type="Proteomes" id="UP000016895"/>
    </source>
</evidence>
<evidence type="ECO:0000313" key="3">
    <source>
        <dbReference type="EMBL" id="CCO60621.1"/>
    </source>
</evidence>
<sequence>MSKSERLFELLTLLRSKRYAVTAKHLAEVMEVSERTIYRDIQSLILSGVPIEGEAGVGYLLKSGSHLPPLMFNEQEMMALELGMRMVRAWSDKELAEASRSASRKIMSVLPDNLKRQVEEFPLLVPDYHIQSETAARSQMLRNATKLQQVVKMKYQAEDGAVSERVIQPLGQIFWGKVWTLIAWCELREAYRNFRVDRVIQLEVLETRFTTSETKSLKHYIVLVPTRSDTSI</sequence>
<dbReference type="Pfam" id="PF08279">
    <property type="entry name" value="HTH_11"/>
    <property type="match status" value="1"/>
</dbReference>
<dbReference type="InterPro" id="IPR051534">
    <property type="entry name" value="CBASS_pafABC_assoc_protein"/>
</dbReference>
<dbReference type="PROSITE" id="PS52050">
    <property type="entry name" value="WYL"/>
    <property type="match status" value="1"/>
</dbReference>
<reference evidence="3 4" key="1">
    <citation type="journal article" date="2013" name="ISME J.">
        <title>Comparative genomics of pathogenic lineages of Vibrio nigripulchritudo identifies virulence-associated traits.</title>
        <authorList>
            <person name="Goudenege D."/>
            <person name="Labreuche Y."/>
            <person name="Krin E."/>
            <person name="Ansquer D."/>
            <person name="Mangenot S."/>
            <person name="Calteau A."/>
            <person name="Medigue C."/>
            <person name="Mazel D."/>
            <person name="Polz M.F."/>
            <person name="Le Roux F."/>
        </authorList>
    </citation>
    <scope>NUCLEOTIDE SEQUENCE [LARGE SCALE GENOMIC DNA]</scope>
    <source>
        <strain evidence="4">SnF1</strain>
    </source>
</reference>
<dbReference type="Gene3D" id="1.10.10.10">
    <property type="entry name" value="Winged helix-like DNA-binding domain superfamily/Winged helix DNA-binding domain"/>
    <property type="match status" value="1"/>
</dbReference>
<dbReference type="eggNOG" id="COG2378">
    <property type="taxonomic scope" value="Bacteria"/>
</dbReference>
<dbReference type="SUPFAM" id="SSF46785">
    <property type="entry name" value="Winged helix' DNA-binding domain"/>
    <property type="match status" value="1"/>
</dbReference>
<evidence type="ECO:0000259" key="2">
    <source>
        <dbReference type="Pfam" id="PF13280"/>
    </source>
</evidence>
<dbReference type="InterPro" id="IPR013196">
    <property type="entry name" value="HTH_11"/>
</dbReference>
<gene>
    <name evidence="3" type="ORF">VIBNI_B0835</name>
</gene>
<feature type="domain" description="WYL" evidence="2">
    <location>
        <begin position="140"/>
        <end position="204"/>
    </location>
</feature>
<feature type="domain" description="Helix-turn-helix type 11" evidence="1">
    <location>
        <begin position="6"/>
        <end position="59"/>
    </location>
</feature>
<name>U4KCE8_9VIBR</name>
<evidence type="ECO:0000259" key="1">
    <source>
        <dbReference type="Pfam" id="PF08279"/>
    </source>
</evidence>
<dbReference type="InterPro" id="IPR036390">
    <property type="entry name" value="WH_DNA-bd_sf"/>
</dbReference>
<dbReference type="PATRIC" id="fig|1260221.3.peg.4468"/>